<feature type="transmembrane region" description="Helical" evidence="10">
    <location>
        <begin position="317"/>
        <end position="337"/>
    </location>
</feature>
<feature type="transmembrane region" description="Helical" evidence="10">
    <location>
        <begin position="349"/>
        <end position="372"/>
    </location>
</feature>
<keyword evidence="2" id="KW-0813">Transport</keyword>
<gene>
    <name evidence="11" type="ORF">ACFFJP_16285</name>
</gene>
<feature type="transmembrane region" description="Helical" evidence="10">
    <location>
        <begin position="415"/>
        <end position="435"/>
    </location>
</feature>
<evidence type="ECO:0000256" key="3">
    <source>
        <dbReference type="ARBA" id="ARBA00022449"/>
    </source>
</evidence>
<dbReference type="PIRSF" id="PIRSF006603">
    <property type="entry name" value="DinF"/>
    <property type="match status" value="1"/>
</dbReference>
<feature type="transmembrane region" description="Helical" evidence="10">
    <location>
        <begin position="238"/>
        <end position="263"/>
    </location>
</feature>
<evidence type="ECO:0000313" key="11">
    <source>
        <dbReference type="EMBL" id="MFC0049860.1"/>
    </source>
</evidence>
<evidence type="ECO:0000256" key="9">
    <source>
        <dbReference type="ARBA" id="ARBA00031636"/>
    </source>
</evidence>
<name>A0ABV6BG74_9GAMM</name>
<feature type="transmembrane region" description="Helical" evidence="10">
    <location>
        <begin position="45"/>
        <end position="74"/>
    </location>
</feature>
<keyword evidence="6 10" id="KW-1133">Transmembrane helix</keyword>
<dbReference type="EMBL" id="JBHLXP010000004">
    <property type="protein sequence ID" value="MFC0049860.1"/>
    <property type="molecule type" value="Genomic_DNA"/>
</dbReference>
<feature type="transmembrane region" description="Helical" evidence="10">
    <location>
        <begin position="95"/>
        <end position="115"/>
    </location>
</feature>
<comment type="caution">
    <text evidence="11">The sequence shown here is derived from an EMBL/GenBank/DDBJ whole genome shotgun (WGS) entry which is preliminary data.</text>
</comment>
<feature type="transmembrane region" description="Helical" evidence="10">
    <location>
        <begin position="384"/>
        <end position="403"/>
    </location>
</feature>
<evidence type="ECO:0000313" key="12">
    <source>
        <dbReference type="Proteomes" id="UP001589813"/>
    </source>
</evidence>
<dbReference type="InterPro" id="IPR002528">
    <property type="entry name" value="MATE_fam"/>
</dbReference>
<evidence type="ECO:0000256" key="6">
    <source>
        <dbReference type="ARBA" id="ARBA00022989"/>
    </source>
</evidence>
<dbReference type="NCBIfam" id="TIGR00797">
    <property type="entry name" value="matE"/>
    <property type="match status" value="1"/>
</dbReference>
<sequence length="447" mass="47825">MTDLTQGSVPRHLINMATPMMIGMLVQGLYLFVDMYFVASIGPAAVAAVGAGSALMFLVLALTQMLSVGTVSLIARATGASDHSYANQVFRQSMLLAGSLTALTLLAGVLLQDFYLQTVSTDPAVRQAGAEFLQWYLPGLALAFVSTAIGSALRAVGVVKPAMVVQLLTVLLNLILAPVLISGWGTGWALGVAGAGLASTLSSFVGVVLLWQYFRRCQHQVLDTSAGWSLQLPVWRRLLAIGLPAGGEYALMFLFTAFVYWVIRDLGTDVQAAFGIGMRIIQAVSLPVVALSFAIPAIAGQNLGAGLLGRVHQTMRAALLLSVGLMLLIFLFSQLEAETLMRWFTQDAAVVLAGVVFIKIISWNYLTSAVVLTCSGMFQALGNTWPSLLSSAVRLGLFVGPVLWLSQQPAFTPTQVWWCSALSVLVQGVLSFSLLQWQLKKMHQTAV</sequence>
<feature type="transmembrane region" description="Helical" evidence="10">
    <location>
        <begin position="187"/>
        <end position="211"/>
    </location>
</feature>
<feature type="transmembrane region" description="Helical" evidence="10">
    <location>
        <begin position="283"/>
        <end position="305"/>
    </location>
</feature>
<keyword evidence="7" id="KW-0406">Ion transport</keyword>
<comment type="subcellular location">
    <subcellularLocation>
        <location evidence="1">Cell inner membrane</location>
        <topology evidence="1">Multi-pass membrane protein</topology>
    </subcellularLocation>
</comment>
<accession>A0ABV6BG74</accession>
<feature type="transmembrane region" description="Helical" evidence="10">
    <location>
        <begin position="135"/>
        <end position="156"/>
    </location>
</feature>
<reference evidence="11 12" key="1">
    <citation type="submission" date="2024-09" db="EMBL/GenBank/DDBJ databases">
        <authorList>
            <person name="Sun Q."/>
            <person name="Mori K."/>
        </authorList>
    </citation>
    <scope>NUCLEOTIDE SEQUENCE [LARGE SCALE GENOMIC DNA]</scope>
    <source>
        <strain evidence="11 12">KCTC 23315</strain>
    </source>
</reference>
<evidence type="ECO:0000256" key="5">
    <source>
        <dbReference type="ARBA" id="ARBA00022692"/>
    </source>
</evidence>
<evidence type="ECO:0000256" key="2">
    <source>
        <dbReference type="ARBA" id="ARBA00022448"/>
    </source>
</evidence>
<evidence type="ECO:0000256" key="8">
    <source>
        <dbReference type="ARBA" id="ARBA00023136"/>
    </source>
</evidence>
<dbReference type="InterPro" id="IPR048279">
    <property type="entry name" value="MdtK-like"/>
</dbReference>
<proteinExistence type="predicted"/>
<keyword evidence="3" id="KW-0050">Antiport</keyword>
<dbReference type="Proteomes" id="UP001589813">
    <property type="component" value="Unassembled WGS sequence"/>
</dbReference>
<feature type="transmembrane region" description="Helical" evidence="10">
    <location>
        <begin position="163"/>
        <end position="181"/>
    </location>
</feature>
<dbReference type="Pfam" id="PF01554">
    <property type="entry name" value="MatE"/>
    <property type="match status" value="2"/>
</dbReference>
<organism evidence="11 12">
    <name type="scientific">Rheinheimera tilapiae</name>
    <dbReference type="NCBI Taxonomy" id="875043"/>
    <lineage>
        <taxon>Bacteria</taxon>
        <taxon>Pseudomonadati</taxon>
        <taxon>Pseudomonadota</taxon>
        <taxon>Gammaproteobacteria</taxon>
        <taxon>Chromatiales</taxon>
        <taxon>Chromatiaceae</taxon>
        <taxon>Rheinheimera</taxon>
    </lineage>
</organism>
<dbReference type="PANTHER" id="PTHR43298:SF2">
    <property type="entry name" value="FMN_FAD EXPORTER YEEO-RELATED"/>
    <property type="match status" value="1"/>
</dbReference>
<evidence type="ECO:0000256" key="7">
    <source>
        <dbReference type="ARBA" id="ARBA00023065"/>
    </source>
</evidence>
<evidence type="ECO:0000256" key="4">
    <source>
        <dbReference type="ARBA" id="ARBA00022475"/>
    </source>
</evidence>
<dbReference type="PANTHER" id="PTHR43298">
    <property type="entry name" value="MULTIDRUG RESISTANCE PROTEIN NORM-RELATED"/>
    <property type="match status" value="1"/>
</dbReference>
<keyword evidence="4" id="KW-1003">Cell membrane</keyword>
<keyword evidence="12" id="KW-1185">Reference proteome</keyword>
<protein>
    <recommendedName>
        <fullName evidence="9">Multidrug-efflux transporter</fullName>
    </recommendedName>
</protein>
<evidence type="ECO:0000256" key="10">
    <source>
        <dbReference type="SAM" id="Phobius"/>
    </source>
</evidence>
<feature type="transmembrane region" description="Helical" evidence="10">
    <location>
        <begin position="12"/>
        <end position="33"/>
    </location>
</feature>
<keyword evidence="8 10" id="KW-0472">Membrane</keyword>
<dbReference type="RefSeq" id="WP_377246520.1">
    <property type="nucleotide sequence ID" value="NZ_JBHLXP010000004.1"/>
</dbReference>
<dbReference type="InterPro" id="IPR050222">
    <property type="entry name" value="MATE_MdtK"/>
</dbReference>
<keyword evidence="5 10" id="KW-0812">Transmembrane</keyword>
<evidence type="ECO:0000256" key="1">
    <source>
        <dbReference type="ARBA" id="ARBA00004429"/>
    </source>
</evidence>